<evidence type="ECO:0000313" key="1">
    <source>
        <dbReference type="EMBL" id="CBL34596.1"/>
    </source>
</evidence>
<reference evidence="1 2" key="2">
    <citation type="submission" date="2010-03" db="EMBL/GenBank/DDBJ databases">
        <authorList>
            <person name="Pajon A."/>
        </authorList>
    </citation>
    <scope>NUCLEOTIDE SEQUENCE [LARGE SCALE GENOMIC DNA]</scope>
    <source>
        <strain evidence="1 2">V10Sc8a</strain>
    </source>
</reference>
<accession>D4MLG3</accession>
<dbReference type="BioCyc" id="ESIR717961:G136L-1373-MONOMER"/>
<gene>
    <name evidence="1" type="ORF">ES1_16590</name>
</gene>
<reference evidence="1 2" key="1">
    <citation type="submission" date="2010-03" db="EMBL/GenBank/DDBJ databases">
        <title>The genome sequence of Eubacterium siraeum V10Sc8a.</title>
        <authorList>
            <consortium name="metaHIT consortium -- http://www.metahit.eu/"/>
            <person name="Pajon A."/>
            <person name="Turner K."/>
            <person name="Parkhill J."/>
            <person name="Duncan S."/>
            <person name="Flint H."/>
        </authorList>
    </citation>
    <scope>NUCLEOTIDE SEQUENCE [LARGE SCALE GENOMIC DNA]</scope>
    <source>
        <strain evidence="1 2">V10Sc8a</strain>
    </source>
</reference>
<protein>
    <submittedName>
        <fullName evidence="1">Uncharacterized protein</fullName>
    </submittedName>
</protein>
<dbReference type="KEGG" id="esr:ES1_16590"/>
<dbReference type="Proteomes" id="UP000007050">
    <property type="component" value="Chromosome"/>
</dbReference>
<organism evidence="1 2">
    <name type="scientific">[Eubacterium] siraeum V10Sc8a</name>
    <dbReference type="NCBI Taxonomy" id="717961"/>
    <lineage>
        <taxon>Bacteria</taxon>
        <taxon>Bacillati</taxon>
        <taxon>Bacillota</taxon>
        <taxon>Clostridia</taxon>
        <taxon>Eubacteriales</taxon>
        <taxon>Oscillospiraceae</taxon>
        <taxon>Oscillospiraceae incertae sedis</taxon>
    </lineage>
</organism>
<name>D4MLG3_9FIRM</name>
<evidence type="ECO:0000313" key="2">
    <source>
        <dbReference type="Proteomes" id="UP000007050"/>
    </source>
</evidence>
<dbReference type="HOGENOM" id="CLU_3168254_0_0_9"/>
<dbReference type="EMBL" id="FP929059">
    <property type="protein sequence ID" value="CBL34596.1"/>
    <property type="molecule type" value="Genomic_DNA"/>
</dbReference>
<proteinExistence type="predicted"/>
<sequence>MHKYNIYYYKNVNKEQVKMWHIFQLYLADNKKPGKIPGFYNMIMNFAFVIRLDG</sequence>
<dbReference type="PATRIC" id="fig|717961.3.peg.1752"/>
<dbReference type="AlphaFoldDB" id="D4MLG3"/>